<organism evidence="11 12">
    <name type="scientific">Sandarakinorhabdus glacialis</name>
    <dbReference type="NCBI Taxonomy" id="1614636"/>
    <lineage>
        <taxon>Bacteria</taxon>
        <taxon>Pseudomonadati</taxon>
        <taxon>Pseudomonadota</taxon>
        <taxon>Alphaproteobacteria</taxon>
        <taxon>Sphingomonadales</taxon>
        <taxon>Sphingosinicellaceae</taxon>
        <taxon>Sandarakinorhabdus</taxon>
    </lineage>
</organism>
<dbReference type="InterPro" id="IPR010046">
    <property type="entry name" value="Mopterin_OxRdtse_a_bac"/>
</dbReference>
<dbReference type="CDD" id="cd02787">
    <property type="entry name" value="MopB_CT_ydeP"/>
    <property type="match status" value="1"/>
</dbReference>
<dbReference type="Proteomes" id="UP000635071">
    <property type="component" value="Unassembled WGS sequence"/>
</dbReference>
<dbReference type="GO" id="GO:0008863">
    <property type="term" value="F:formate dehydrogenase (NAD+) activity"/>
    <property type="evidence" value="ECO:0007669"/>
    <property type="project" value="InterPro"/>
</dbReference>
<evidence type="ECO:0000259" key="10">
    <source>
        <dbReference type="Pfam" id="PF00384"/>
    </source>
</evidence>
<comment type="cofactor">
    <cofactor evidence="1">
        <name>Mo-bis(molybdopterin guanine dinucleotide)</name>
        <dbReference type="ChEBI" id="CHEBI:60539"/>
    </cofactor>
</comment>
<dbReference type="PIRSF" id="PIRSF000144">
    <property type="entry name" value="CbbBc"/>
    <property type="match status" value="1"/>
</dbReference>
<keyword evidence="7" id="KW-0560">Oxidoreductase</keyword>
<keyword evidence="12" id="KW-1185">Reference proteome</keyword>
<evidence type="ECO:0000256" key="8">
    <source>
        <dbReference type="ARBA" id="ARBA00023004"/>
    </source>
</evidence>
<evidence type="ECO:0000256" key="5">
    <source>
        <dbReference type="ARBA" id="ARBA00022505"/>
    </source>
</evidence>
<dbReference type="PANTHER" id="PTHR43105:SF4">
    <property type="entry name" value="PROTEIN YDEP"/>
    <property type="match status" value="1"/>
</dbReference>
<dbReference type="GO" id="GO:0051539">
    <property type="term" value="F:4 iron, 4 sulfur cluster binding"/>
    <property type="evidence" value="ECO:0007669"/>
    <property type="project" value="UniProtKB-KW"/>
</dbReference>
<evidence type="ECO:0000256" key="2">
    <source>
        <dbReference type="ARBA" id="ARBA00001966"/>
    </source>
</evidence>
<dbReference type="GO" id="GO:0016020">
    <property type="term" value="C:membrane"/>
    <property type="evidence" value="ECO:0007669"/>
    <property type="project" value="TreeGrafter"/>
</dbReference>
<evidence type="ECO:0000313" key="12">
    <source>
        <dbReference type="Proteomes" id="UP000635071"/>
    </source>
</evidence>
<dbReference type="InterPro" id="IPR009010">
    <property type="entry name" value="Asp_de-COase-like_dom_sf"/>
</dbReference>
<dbReference type="SUPFAM" id="SSF50692">
    <property type="entry name" value="ADC-like"/>
    <property type="match status" value="1"/>
</dbReference>
<keyword evidence="6" id="KW-0479">Metal-binding</keyword>
<protein>
    <submittedName>
        <fullName evidence="11">Oxidoreductase alpha (Molybdopterin) subunit</fullName>
    </submittedName>
</protein>
<keyword evidence="8" id="KW-0408">Iron</keyword>
<dbReference type="Gene3D" id="3.40.50.740">
    <property type="match status" value="1"/>
</dbReference>
<gene>
    <name evidence="11" type="ORF">GCM10011529_10250</name>
</gene>
<evidence type="ECO:0000256" key="3">
    <source>
        <dbReference type="ARBA" id="ARBA00010312"/>
    </source>
</evidence>
<dbReference type="CDD" id="cd02767">
    <property type="entry name" value="MopB_ydeP"/>
    <property type="match status" value="1"/>
</dbReference>
<dbReference type="InterPro" id="IPR037951">
    <property type="entry name" value="MopB_CT_YdeP"/>
</dbReference>
<evidence type="ECO:0000256" key="6">
    <source>
        <dbReference type="ARBA" id="ARBA00022723"/>
    </source>
</evidence>
<evidence type="ECO:0000256" key="7">
    <source>
        <dbReference type="ARBA" id="ARBA00023002"/>
    </source>
</evidence>
<keyword evidence="4" id="KW-0004">4Fe-4S</keyword>
<evidence type="ECO:0000256" key="4">
    <source>
        <dbReference type="ARBA" id="ARBA00022485"/>
    </source>
</evidence>
<comment type="caution">
    <text evidence="11">The sequence shown here is derived from an EMBL/GenBank/DDBJ whole genome shotgun (WGS) entry which is preliminary data.</text>
</comment>
<dbReference type="Pfam" id="PF00384">
    <property type="entry name" value="Molybdopterin"/>
    <property type="match status" value="1"/>
</dbReference>
<reference evidence="11" key="1">
    <citation type="journal article" date="2014" name="Int. J. Syst. Evol. Microbiol.">
        <title>Complete genome sequence of Corynebacterium casei LMG S-19264T (=DSM 44701T), isolated from a smear-ripened cheese.</title>
        <authorList>
            <consortium name="US DOE Joint Genome Institute (JGI-PGF)"/>
            <person name="Walter F."/>
            <person name="Albersmeier A."/>
            <person name="Kalinowski J."/>
            <person name="Ruckert C."/>
        </authorList>
    </citation>
    <scope>NUCLEOTIDE SEQUENCE</scope>
    <source>
        <strain evidence="11">CGMCC 1.15519</strain>
    </source>
</reference>
<proteinExistence type="inferred from homology"/>
<keyword evidence="5" id="KW-0500">Molybdenum</keyword>
<dbReference type="Gene3D" id="3.40.228.10">
    <property type="entry name" value="Dimethylsulfoxide Reductase, domain 2"/>
    <property type="match status" value="1"/>
</dbReference>
<sequence>MSGPRRFPRIAPYKGPAGGYGSLRSVARILAEEHVPDAIVTLADQNKPDGYMCVSCAWGKPAEPQPFEYCENGAKATAWEITRKRVDQKFFETHTLAELAGWRDHDLEVAGRLTMPMRWDSATDKYRPVSWQQAFNEIGEELRALQDDPDQAIFYASGRASLEASYMFQLLARIYGTNNLPDSSNMCHESTSVALPESIGVSVGTVTLQDFESVDLMLYLGHNVATNSPRMLHQFQDAKKRGAAIISINPLKERGLQRFTNPQSPREMLTFSETQISDKILQVAVGGDIAALTGICKALVSMDDAAVEAGAAGSTDRKALLAQTDNDAGFAIKAAAAAATSRRVLDHDFIAEHTHGFAEFADYCRAADWAEIAQVSQLGRADLEAVAVQYAGAGKVMGIYGMGITQHVAGTQTVQMLVNLLLLRGNIGKTGAGICPVRGHSNVQGQRTVGITEKPELVPLDRLKEMYGFEPPCHEGYTTVTGCEAMIDGRVKAFVALGGNFTRAAPDIPRVEAAWSKLRLTVAIATKLNRSHIVHGEVAYLLPCLGRIEVDKQASGPQAVSMESSLAQFHGSKGRVAPASPELMSEPAIIAGIALAALPENAKVPWTEWVGNYSTIRHAIEATWPATFHKLNENMFHPGGIERPVAARERKWNTRSGKANFIVPTQMFGGTAENYRKAGVLQLTTFRSNDQFNTSIYGYSDRFRGVTGTRMVVFMNAADIAAQGFAAGELVDLRTAMDDGHERIVRGLQIVPYDIPRGCCGAYFPEATPLVPLGHHDLHAHTPAYKAIPVEVLRSTTVRTRPE</sequence>
<feature type="domain" description="Molybdopterin oxidoreductase" evidence="10">
    <location>
        <begin position="112"/>
        <end position="525"/>
    </location>
</feature>
<dbReference type="InterPro" id="IPR050123">
    <property type="entry name" value="Prok_molybdopt-oxidoreductase"/>
</dbReference>
<dbReference type="InterPro" id="IPR006656">
    <property type="entry name" value="Mopterin_OxRdtase"/>
</dbReference>
<dbReference type="InterPro" id="IPR041953">
    <property type="entry name" value="YdeP_MopB"/>
</dbReference>
<dbReference type="PANTHER" id="PTHR43105">
    <property type="entry name" value="RESPIRATORY NITRATE REDUCTASE"/>
    <property type="match status" value="1"/>
</dbReference>
<evidence type="ECO:0000313" key="11">
    <source>
        <dbReference type="EMBL" id="GGE05814.1"/>
    </source>
</evidence>
<dbReference type="SUPFAM" id="SSF53706">
    <property type="entry name" value="Formate dehydrogenase/DMSO reductase, domains 1-3"/>
    <property type="match status" value="1"/>
</dbReference>
<reference evidence="11" key="2">
    <citation type="submission" date="2020-09" db="EMBL/GenBank/DDBJ databases">
        <authorList>
            <person name="Sun Q."/>
            <person name="Zhou Y."/>
        </authorList>
    </citation>
    <scope>NUCLEOTIDE SEQUENCE</scope>
    <source>
        <strain evidence="11">CGMCC 1.15519</strain>
    </source>
</reference>
<dbReference type="RefSeq" id="WP_188761865.1">
    <property type="nucleotide sequence ID" value="NZ_BMJM01000003.1"/>
</dbReference>
<dbReference type="AlphaFoldDB" id="A0A916ZNB2"/>
<evidence type="ECO:0000256" key="1">
    <source>
        <dbReference type="ARBA" id="ARBA00001942"/>
    </source>
</evidence>
<name>A0A916ZNB2_9SPHN</name>
<evidence type="ECO:0000256" key="9">
    <source>
        <dbReference type="ARBA" id="ARBA00023014"/>
    </source>
</evidence>
<comment type="similarity">
    <text evidence="3">Belongs to the prokaryotic molybdopterin-containing oxidoreductase family.</text>
</comment>
<dbReference type="EMBL" id="BMJM01000003">
    <property type="protein sequence ID" value="GGE05814.1"/>
    <property type="molecule type" value="Genomic_DNA"/>
</dbReference>
<dbReference type="NCBIfam" id="TIGR01701">
    <property type="entry name" value="Fdhalpha-like"/>
    <property type="match status" value="1"/>
</dbReference>
<comment type="cofactor">
    <cofactor evidence="2">
        <name>[4Fe-4S] cluster</name>
        <dbReference type="ChEBI" id="CHEBI:49883"/>
    </cofactor>
</comment>
<keyword evidence="9" id="KW-0411">Iron-sulfur</keyword>
<accession>A0A916ZNB2</accession>
<dbReference type="GO" id="GO:0030151">
    <property type="term" value="F:molybdenum ion binding"/>
    <property type="evidence" value="ECO:0007669"/>
    <property type="project" value="InterPro"/>
</dbReference>